<accession>A0A917V063</accession>
<name>A0A917V063_9BACI</name>
<reference evidence="1" key="2">
    <citation type="submission" date="2020-09" db="EMBL/GenBank/DDBJ databases">
        <authorList>
            <person name="Sun Q."/>
            <person name="Ohkuma M."/>
        </authorList>
    </citation>
    <scope>NUCLEOTIDE SEQUENCE</scope>
    <source>
        <strain evidence="1">JCM 12580</strain>
    </source>
</reference>
<keyword evidence="2" id="KW-1185">Reference proteome</keyword>
<dbReference type="AlphaFoldDB" id="A0A917V063"/>
<reference evidence="1" key="1">
    <citation type="journal article" date="2014" name="Int. J. Syst. Evol. Microbiol.">
        <title>Complete genome sequence of Corynebacterium casei LMG S-19264T (=DSM 44701T), isolated from a smear-ripened cheese.</title>
        <authorList>
            <consortium name="US DOE Joint Genome Institute (JGI-PGF)"/>
            <person name="Walter F."/>
            <person name="Albersmeier A."/>
            <person name="Kalinowski J."/>
            <person name="Ruckert C."/>
        </authorList>
    </citation>
    <scope>NUCLEOTIDE SEQUENCE</scope>
    <source>
        <strain evidence="1">JCM 12580</strain>
    </source>
</reference>
<evidence type="ECO:0000313" key="1">
    <source>
        <dbReference type="EMBL" id="GGK03449.1"/>
    </source>
</evidence>
<protein>
    <submittedName>
        <fullName evidence="1">Uncharacterized protein</fullName>
    </submittedName>
</protein>
<comment type="caution">
    <text evidence="1">The sequence shown here is derived from an EMBL/GenBank/DDBJ whole genome shotgun (WGS) entry which is preliminary data.</text>
</comment>
<gene>
    <name evidence="1" type="ORF">GCM10007063_27060</name>
</gene>
<organism evidence="1 2">
    <name type="scientific">Lentibacillus kapialis</name>
    <dbReference type="NCBI Taxonomy" id="340214"/>
    <lineage>
        <taxon>Bacteria</taxon>
        <taxon>Bacillati</taxon>
        <taxon>Bacillota</taxon>
        <taxon>Bacilli</taxon>
        <taxon>Bacillales</taxon>
        <taxon>Bacillaceae</taxon>
        <taxon>Lentibacillus</taxon>
    </lineage>
</organism>
<sequence>MYRGNPVTISIPMVPINNPITPEANPFNIDPADRLPIIVRPKIANIKYSGALNINEICANGGARNNNAKPLTNPPIIDEIVATPIAFDALPCFVN</sequence>
<evidence type="ECO:0000313" key="2">
    <source>
        <dbReference type="Proteomes" id="UP000658382"/>
    </source>
</evidence>
<dbReference type="Proteomes" id="UP000658382">
    <property type="component" value="Unassembled WGS sequence"/>
</dbReference>
<proteinExistence type="predicted"/>
<dbReference type="EMBL" id="BMNQ01000048">
    <property type="protein sequence ID" value="GGK03449.1"/>
    <property type="molecule type" value="Genomic_DNA"/>
</dbReference>